<feature type="chain" id="PRO_5039255302" evidence="1">
    <location>
        <begin position="39"/>
        <end position="185"/>
    </location>
</feature>
<feature type="signal peptide" evidence="1">
    <location>
        <begin position="1"/>
        <end position="38"/>
    </location>
</feature>
<dbReference type="OrthoDB" id="5119717at2"/>
<keyword evidence="3" id="KW-1185">Reference proteome</keyword>
<dbReference type="RefSeq" id="WP_157674220.1">
    <property type="nucleotide sequence ID" value="NZ_LT629734.1"/>
</dbReference>
<dbReference type="STRING" id="684552.SAMN04489719_1248"/>
<keyword evidence="1" id="KW-0732">Signal</keyword>
<proteinExistence type="predicted"/>
<dbReference type="Proteomes" id="UP000199649">
    <property type="component" value="Chromosome I"/>
</dbReference>
<accession>A0A1H1NEW1</accession>
<organism evidence="2 3">
    <name type="scientific">Agrococcus carbonis</name>
    <dbReference type="NCBI Taxonomy" id="684552"/>
    <lineage>
        <taxon>Bacteria</taxon>
        <taxon>Bacillati</taxon>
        <taxon>Actinomycetota</taxon>
        <taxon>Actinomycetes</taxon>
        <taxon>Micrococcales</taxon>
        <taxon>Microbacteriaceae</taxon>
        <taxon>Agrococcus</taxon>
    </lineage>
</organism>
<evidence type="ECO:0000313" key="3">
    <source>
        <dbReference type="Proteomes" id="UP000199649"/>
    </source>
</evidence>
<protein>
    <submittedName>
        <fullName evidence="2">Uncharacterized protein</fullName>
    </submittedName>
</protein>
<dbReference type="EMBL" id="LT629734">
    <property type="protein sequence ID" value="SDR97365.1"/>
    <property type="molecule type" value="Genomic_DNA"/>
</dbReference>
<gene>
    <name evidence="2" type="ORF">SAMN04489719_1248</name>
</gene>
<reference evidence="3" key="1">
    <citation type="submission" date="2016-10" db="EMBL/GenBank/DDBJ databases">
        <authorList>
            <person name="Varghese N."/>
            <person name="Submissions S."/>
        </authorList>
    </citation>
    <scope>NUCLEOTIDE SEQUENCE [LARGE SCALE GENOMIC DNA]</scope>
    <source>
        <strain evidence="3">DSM 22965</strain>
    </source>
</reference>
<dbReference type="AlphaFoldDB" id="A0A1H1NEW1"/>
<evidence type="ECO:0000313" key="2">
    <source>
        <dbReference type="EMBL" id="SDR97365.1"/>
    </source>
</evidence>
<name>A0A1H1NEW1_9MICO</name>
<evidence type="ECO:0000256" key="1">
    <source>
        <dbReference type="SAM" id="SignalP"/>
    </source>
</evidence>
<sequence length="185" mass="19096">MDNPHPRRSRSRSRPRPRCALAVVVLLAGPLGGCSANAGALVALDDGQATVCAPADAQGRAVFGVSTVQNRSGAAIDVVSARLVQPDDMELLGLELRSTDDQDAQVVGMDYDRYGPLSIRLPEALAAGDARTTLVGVGVPPDSGGAAASLELSYRADHGFNGTAVTRVAMVVVPFGEVCRMAEIG</sequence>